<feature type="non-terminal residue" evidence="1">
    <location>
        <position position="33"/>
    </location>
</feature>
<dbReference type="AlphaFoldDB" id="A0A6J4N6Q3"/>
<dbReference type="EMBL" id="CADCTV010001100">
    <property type="protein sequence ID" value="CAA9379208.1"/>
    <property type="molecule type" value="Genomic_DNA"/>
</dbReference>
<proteinExistence type="predicted"/>
<dbReference type="Gene3D" id="3.30.160.250">
    <property type="match status" value="1"/>
</dbReference>
<sequence>MNREFDVVIERDREGCYVASVPALRGCHTQARS</sequence>
<organism evidence="1">
    <name type="scientific">uncultured Gemmatimonadota bacterium</name>
    <dbReference type="NCBI Taxonomy" id="203437"/>
    <lineage>
        <taxon>Bacteria</taxon>
        <taxon>Pseudomonadati</taxon>
        <taxon>Gemmatimonadota</taxon>
        <taxon>environmental samples</taxon>
    </lineage>
</organism>
<gene>
    <name evidence="1" type="ORF">AVDCRST_MAG89-5239</name>
</gene>
<dbReference type="SUPFAM" id="SSF143100">
    <property type="entry name" value="TTHA1013/TTHA0281-like"/>
    <property type="match status" value="1"/>
</dbReference>
<evidence type="ECO:0000313" key="1">
    <source>
        <dbReference type="EMBL" id="CAA9379208.1"/>
    </source>
</evidence>
<dbReference type="InterPro" id="IPR035069">
    <property type="entry name" value="TTHA1013/TTHA0281-like"/>
</dbReference>
<evidence type="ECO:0008006" key="2">
    <source>
        <dbReference type="Google" id="ProtNLM"/>
    </source>
</evidence>
<protein>
    <recommendedName>
        <fullName evidence="2">HicB-like antitoxin of toxin-antitoxin system domain-containing protein</fullName>
    </recommendedName>
</protein>
<name>A0A6J4N6Q3_9BACT</name>
<accession>A0A6J4N6Q3</accession>
<reference evidence="1" key="1">
    <citation type="submission" date="2020-02" db="EMBL/GenBank/DDBJ databases">
        <authorList>
            <person name="Meier V. D."/>
        </authorList>
    </citation>
    <scope>NUCLEOTIDE SEQUENCE</scope>
    <source>
        <strain evidence="1">AVDCRST_MAG89</strain>
    </source>
</reference>